<proteinExistence type="predicted"/>
<evidence type="ECO:0000313" key="3">
    <source>
        <dbReference type="EMBL" id="KAF2850929.1"/>
    </source>
</evidence>
<sequence length="519" mass="53909">MFARFLYRKGQGRTYSASRCYILSLCAIWLQTIHALSSAMSPEVDYGLLKRVPINFGLIPSAPISISTLSLTVQSSTGNPVLSVSPPLPPGPLPSQQSEDSPTLVLPTPGINPSEPVPSLSGLLPSATSDLAYDPPVLTTTKTALETSATLGNVTDTSAMQSTTEGLKPIPPAETQDGDPNGHHEITEPNFTTTKLCRGCSPVIEITASGWLDPAEQHGSTLETPMSTTDRPIEATISIGHSNILISQGPTGDDYVIGGSMTVTPGQTVTVGDAPIAIQTSEGHMEAVLGTTIIALQPDGTSSQYANNPQITDAPVLRPPVVVIGTETITPNEQTQYVIADQTLAPGGPALTISRTTLSLAPSATALVINGETSSLTPLLGKVYTTVAPAALTFSNRVYTANRAGYIILGPGTTLIPGGYAVTVDGTTLSLEHSGTAVIVQGTTRALQPVTTVVTLTRGVGAGNGGLASSESTAFEYPYPTEKPLPANAMRFGDTIADRWLGGVVLLVWCSVGLFAVRL</sequence>
<keyword evidence="2" id="KW-0812">Transmembrane</keyword>
<keyword evidence="2" id="KW-0472">Membrane</keyword>
<protein>
    <submittedName>
        <fullName evidence="3">Uncharacterized protein</fullName>
    </submittedName>
</protein>
<reference evidence="3" key="1">
    <citation type="submission" date="2020-01" db="EMBL/GenBank/DDBJ databases">
        <authorList>
            <consortium name="DOE Joint Genome Institute"/>
            <person name="Haridas S."/>
            <person name="Albert R."/>
            <person name="Binder M."/>
            <person name="Bloem J."/>
            <person name="Labutti K."/>
            <person name="Salamov A."/>
            <person name="Andreopoulos B."/>
            <person name="Baker S.E."/>
            <person name="Barry K."/>
            <person name="Bills G."/>
            <person name="Bluhm B.H."/>
            <person name="Cannon C."/>
            <person name="Castanera R."/>
            <person name="Culley D.E."/>
            <person name="Daum C."/>
            <person name="Ezra D."/>
            <person name="Gonzalez J.B."/>
            <person name="Henrissat B."/>
            <person name="Kuo A."/>
            <person name="Liang C."/>
            <person name="Lipzen A."/>
            <person name="Lutzoni F."/>
            <person name="Magnuson J."/>
            <person name="Mondo S."/>
            <person name="Nolan M."/>
            <person name="Ohm R."/>
            <person name="Pangilinan J."/>
            <person name="Park H.-J."/>
            <person name="Ramirez L."/>
            <person name="Alfaro M."/>
            <person name="Sun H."/>
            <person name="Tritt A."/>
            <person name="Yoshinaga Y."/>
            <person name="Zwiers L.-H."/>
            <person name="Turgeon B.G."/>
            <person name="Goodwin S.B."/>
            <person name="Spatafora J.W."/>
            <person name="Crous P.W."/>
            <person name="Grigoriev I.V."/>
        </authorList>
    </citation>
    <scope>NUCLEOTIDE SEQUENCE</scope>
    <source>
        <strain evidence="3">IPT5</strain>
    </source>
</reference>
<evidence type="ECO:0000256" key="1">
    <source>
        <dbReference type="SAM" id="MobiDB-lite"/>
    </source>
</evidence>
<dbReference type="AlphaFoldDB" id="A0A6A7B958"/>
<feature type="compositionally biased region" description="Polar residues" evidence="1">
    <location>
        <begin position="152"/>
        <end position="165"/>
    </location>
</feature>
<feature type="region of interest" description="Disordered" evidence="1">
    <location>
        <begin position="79"/>
        <end position="123"/>
    </location>
</feature>
<dbReference type="OrthoDB" id="3642826at2759"/>
<evidence type="ECO:0000256" key="2">
    <source>
        <dbReference type="SAM" id="Phobius"/>
    </source>
</evidence>
<dbReference type="EMBL" id="MU006304">
    <property type="protein sequence ID" value="KAF2850929.1"/>
    <property type="molecule type" value="Genomic_DNA"/>
</dbReference>
<organism evidence="3 4">
    <name type="scientific">Plenodomus tracheiphilus IPT5</name>
    <dbReference type="NCBI Taxonomy" id="1408161"/>
    <lineage>
        <taxon>Eukaryota</taxon>
        <taxon>Fungi</taxon>
        <taxon>Dikarya</taxon>
        <taxon>Ascomycota</taxon>
        <taxon>Pezizomycotina</taxon>
        <taxon>Dothideomycetes</taxon>
        <taxon>Pleosporomycetidae</taxon>
        <taxon>Pleosporales</taxon>
        <taxon>Pleosporineae</taxon>
        <taxon>Leptosphaeriaceae</taxon>
        <taxon>Plenodomus</taxon>
    </lineage>
</organism>
<dbReference type="Proteomes" id="UP000799423">
    <property type="component" value="Unassembled WGS sequence"/>
</dbReference>
<gene>
    <name evidence="3" type="ORF">T440DRAFT_478825</name>
</gene>
<feature type="region of interest" description="Disordered" evidence="1">
    <location>
        <begin position="152"/>
        <end position="188"/>
    </location>
</feature>
<name>A0A6A7B958_9PLEO</name>
<accession>A0A6A7B958</accession>
<keyword evidence="4" id="KW-1185">Reference proteome</keyword>
<evidence type="ECO:0000313" key="4">
    <source>
        <dbReference type="Proteomes" id="UP000799423"/>
    </source>
</evidence>
<keyword evidence="2" id="KW-1133">Transmembrane helix</keyword>
<feature type="transmembrane region" description="Helical" evidence="2">
    <location>
        <begin position="500"/>
        <end position="517"/>
    </location>
</feature>